<evidence type="ECO:0000313" key="2">
    <source>
        <dbReference type="EMBL" id="KAK3766082.1"/>
    </source>
</evidence>
<feature type="chain" id="PRO_5041995592" evidence="1">
    <location>
        <begin position="17"/>
        <end position="76"/>
    </location>
</feature>
<gene>
    <name evidence="2" type="ORF">RRG08_002318</name>
</gene>
<evidence type="ECO:0000313" key="3">
    <source>
        <dbReference type="Proteomes" id="UP001283361"/>
    </source>
</evidence>
<protein>
    <submittedName>
        <fullName evidence="2">Uncharacterized protein</fullName>
    </submittedName>
</protein>
<comment type="caution">
    <text evidence="2">The sequence shown here is derived from an EMBL/GenBank/DDBJ whole genome shotgun (WGS) entry which is preliminary data.</text>
</comment>
<evidence type="ECO:0000256" key="1">
    <source>
        <dbReference type="SAM" id="SignalP"/>
    </source>
</evidence>
<dbReference type="AlphaFoldDB" id="A0AAE1DD56"/>
<sequence>MLCVTTLAVLFQLTSTGTDPVYFAEHVLTSYAHAQPVLKKSNSDALAMFDIRDYTHAHPFRGRLVSVLEYHRVCLG</sequence>
<dbReference type="Proteomes" id="UP001283361">
    <property type="component" value="Unassembled WGS sequence"/>
</dbReference>
<name>A0AAE1DD56_9GAST</name>
<organism evidence="2 3">
    <name type="scientific">Elysia crispata</name>
    <name type="common">lettuce slug</name>
    <dbReference type="NCBI Taxonomy" id="231223"/>
    <lineage>
        <taxon>Eukaryota</taxon>
        <taxon>Metazoa</taxon>
        <taxon>Spiralia</taxon>
        <taxon>Lophotrochozoa</taxon>
        <taxon>Mollusca</taxon>
        <taxon>Gastropoda</taxon>
        <taxon>Heterobranchia</taxon>
        <taxon>Euthyneura</taxon>
        <taxon>Panpulmonata</taxon>
        <taxon>Sacoglossa</taxon>
        <taxon>Placobranchoidea</taxon>
        <taxon>Plakobranchidae</taxon>
        <taxon>Elysia</taxon>
    </lineage>
</organism>
<accession>A0AAE1DD56</accession>
<feature type="signal peptide" evidence="1">
    <location>
        <begin position="1"/>
        <end position="16"/>
    </location>
</feature>
<dbReference type="EMBL" id="JAWDGP010004263">
    <property type="protein sequence ID" value="KAK3766082.1"/>
    <property type="molecule type" value="Genomic_DNA"/>
</dbReference>
<keyword evidence="1" id="KW-0732">Signal</keyword>
<keyword evidence="3" id="KW-1185">Reference proteome</keyword>
<proteinExistence type="predicted"/>
<reference evidence="2" key="1">
    <citation type="journal article" date="2023" name="G3 (Bethesda)">
        <title>A reference genome for the long-term kleptoplast-retaining sea slug Elysia crispata morphotype clarki.</title>
        <authorList>
            <person name="Eastman K.E."/>
            <person name="Pendleton A.L."/>
            <person name="Shaikh M.A."/>
            <person name="Suttiyut T."/>
            <person name="Ogas R."/>
            <person name="Tomko P."/>
            <person name="Gavelis G."/>
            <person name="Widhalm J.R."/>
            <person name="Wisecaver J.H."/>
        </authorList>
    </citation>
    <scope>NUCLEOTIDE SEQUENCE</scope>
    <source>
        <strain evidence="2">ECLA1</strain>
    </source>
</reference>